<organism evidence="1 2">
    <name type="scientific">Parapedobacter luteus</name>
    <dbReference type="NCBI Taxonomy" id="623280"/>
    <lineage>
        <taxon>Bacteria</taxon>
        <taxon>Pseudomonadati</taxon>
        <taxon>Bacteroidota</taxon>
        <taxon>Sphingobacteriia</taxon>
        <taxon>Sphingobacteriales</taxon>
        <taxon>Sphingobacteriaceae</taxon>
        <taxon>Parapedobacter</taxon>
    </lineage>
</organism>
<name>A0A1T5FFD0_9SPHI</name>
<reference evidence="1 2" key="1">
    <citation type="submission" date="2017-02" db="EMBL/GenBank/DDBJ databases">
        <authorList>
            <person name="Peterson S.W."/>
        </authorList>
    </citation>
    <scope>NUCLEOTIDE SEQUENCE [LARGE SCALE GENOMIC DNA]</scope>
    <source>
        <strain evidence="1 2">DSM 22899</strain>
    </source>
</reference>
<dbReference type="STRING" id="623280.SAMN05660226_03965"/>
<keyword evidence="2" id="KW-1185">Reference proteome</keyword>
<gene>
    <name evidence="1" type="ORF">SAMN05660226_03965</name>
</gene>
<sequence>MNIRAYFLMGSLALCMACQSGNRNETAANDTMLQADRLPEDQEQKYCFLRTEGTQRQDSSYVQLVIRGETVSGIYNTIPHEKDARRGTVLGQRKDHVFYLVWTYSQEGMQDTMRVVFTLRDGKLMQKPLSVDSLTGRQVTRDTSGFSVTYEPVDCAAD</sequence>
<dbReference type="Proteomes" id="UP000190541">
    <property type="component" value="Unassembled WGS sequence"/>
</dbReference>
<dbReference type="AlphaFoldDB" id="A0A1T5FFD0"/>
<proteinExistence type="predicted"/>
<dbReference type="EMBL" id="FUYS01000015">
    <property type="protein sequence ID" value="SKB94827.1"/>
    <property type="molecule type" value="Genomic_DNA"/>
</dbReference>
<accession>A0A1T5FFD0</accession>
<evidence type="ECO:0000313" key="2">
    <source>
        <dbReference type="Proteomes" id="UP000190541"/>
    </source>
</evidence>
<protein>
    <submittedName>
        <fullName evidence="1">Uncharacterized protein</fullName>
    </submittedName>
</protein>
<evidence type="ECO:0000313" key="1">
    <source>
        <dbReference type="EMBL" id="SKB94827.1"/>
    </source>
</evidence>